<evidence type="ECO:0000313" key="1">
    <source>
        <dbReference type="EMBL" id="MDQ0286468.1"/>
    </source>
</evidence>
<reference evidence="1 2" key="1">
    <citation type="submission" date="2023-07" db="EMBL/GenBank/DDBJ databases">
        <title>Genomic Encyclopedia of Type Strains, Phase IV (KMG-IV): sequencing the most valuable type-strain genomes for metagenomic binning, comparative biology and taxonomic classification.</title>
        <authorList>
            <person name="Goeker M."/>
        </authorList>
    </citation>
    <scope>NUCLEOTIDE SEQUENCE [LARGE SCALE GENOMIC DNA]</scope>
    <source>
        <strain evidence="1 2">DSM 12396</strain>
    </source>
</reference>
<keyword evidence="2" id="KW-1185">Reference proteome</keyword>
<evidence type="ECO:0000313" key="2">
    <source>
        <dbReference type="Proteomes" id="UP001225644"/>
    </source>
</evidence>
<organism evidence="1 2">
    <name type="scientific">Desulfofundulus luciae</name>
    <dbReference type="NCBI Taxonomy" id="74702"/>
    <lineage>
        <taxon>Bacteria</taxon>
        <taxon>Bacillati</taxon>
        <taxon>Bacillota</taxon>
        <taxon>Clostridia</taxon>
        <taxon>Eubacteriales</taxon>
        <taxon>Peptococcaceae</taxon>
        <taxon>Desulfofundulus</taxon>
    </lineage>
</organism>
<sequence length="40" mass="4262">MSRVSAGNLVFVSSLFPPEGILPKAELGALKNQDCECNII</sequence>
<accession>A0ABU0B165</accession>
<protein>
    <submittedName>
        <fullName evidence="1">Uncharacterized protein</fullName>
    </submittedName>
</protein>
<dbReference type="EMBL" id="JAUSUX010000010">
    <property type="protein sequence ID" value="MDQ0286468.1"/>
    <property type="molecule type" value="Genomic_DNA"/>
</dbReference>
<dbReference type="Proteomes" id="UP001225644">
    <property type="component" value="Unassembled WGS sequence"/>
</dbReference>
<gene>
    <name evidence="1" type="ORF">J2Z49_001582</name>
</gene>
<comment type="caution">
    <text evidence="1">The sequence shown here is derived from an EMBL/GenBank/DDBJ whole genome shotgun (WGS) entry which is preliminary data.</text>
</comment>
<name>A0ABU0B165_9FIRM</name>
<proteinExistence type="predicted"/>